<keyword evidence="2" id="KW-1185">Reference proteome</keyword>
<proteinExistence type="predicted"/>
<name>A0A517Y544_9BACT</name>
<dbReference type="OrthoDB" id="9866847at2"/>
<dbReference type="KEGG" id="aagg:ETAA8_04110"/>
<evidence type="ECO:0000313" key="2">
    <source>
        <dbReference type="Proteomes" id="UP000315017"/>
    </source>
</evidence>
<dbReference type="Proteomes" id="UP000315017">
    <property type="component" value="Chromosome"/>
</dbReference>
<organism evidence="1 2">
    <name type="scientific">Anatilimnocola aggregata</name>
    <dbReference type="NCBI Taxonomy" id="2528021"/>
    <lineage>
        <taxon>Bacteria</taxon>
        <taxon>Pseudomonadati</taxon>
        <taxon>Planctomycetota</taxon>
        <taxon>Planctomycetia</taxon>
        <taxon>Pirellulales</taxon>
        <taxon>Pirellulaceae</taxon>
        <taxon>Anatilimnocola</taxon>
    </lineage>
</organism>
<evidence type="ECO:0000313" key="1">
    <source>
        <dbReference type="EMBL" id="QDU25345.1"/>
    </source>
</evidence>
<sequence length="112" mass="12340">MGLAQWMADWLVTDKVAQLAERIAGRSRLATYQRVCERLYSLEAHEARGYVRTRAATIVTAEADKLIAQEGVSAGKLRDKLIASAMDSLVSAILLQAEQARRAKPTTRRLAA</sequence>
<accession>A0A517Y544</accession>
<dbReference type="RefSeq" id="WP_145084139.1">
    <property type="nucleotide sequence ID" value="NZ_CP036274.1"/>
</dbReference>
<protein>
    <submittedName>
        <fullName evidence="1">Uncharacterized protein</fullName>
    </submittedName>
</protein>
<reference evidence="1 2" key="1">
    <citation type="submission" date="2019-02" db="EMBL/GenBank/DDBJ databases">
        <title>Deep-cultivation of Planctomycetes and their phenomic and genomic characterization uncovers novel biology.</title>
        <authorList>
            <person name="Wiegand S."/>
            <person name="Jogler M."/>
            <person name="Boedeker C."/>
            <person name="Pinto D."/>
            <person name="Vollmers J."/>
            <person name="Rivas-Marin E."/>
            <person name="Kohn T."/>
            <person name="Peeters S.H."/>
            <person name="Heuer A."/>
            <person name="Rast P."/>
            <person name="Oberbeckmann S."/>
            <person name="Bunk B."/>
            <person name="Jeske O."/>
            <person name="Meyerdierks A."/>
            <person name="Storesund J.E."/>
            <person name="Kallscheuer N."/>
            <person name="Luecker S."/>
            <person name="Lage O.M."/>
            <person name="Pohl T."/>
            <person name="Merkel B.J."/>
            <person name="Hornburger P."/>
            <person name="Mueller R.-W."/>
            <person name="Bruemmer F."/>
            <person name="Labrenz M."/>
            <person name="Spormann A.M."/>
            <person name="Op den Camp H."/>
            <person name="Overmann J."/>
            <person name="Amann R."/>
            <person name="Jetten M.S.M."/>
            <person name="Mascher T."/>
            <person name="Medema M.H."/>
            <person name="Devos D.P."/>
            <person name="Kaster A.-K."/>
            <person name="Ovreas L."/>
            <person name="Rohde M."/>
            <person name="Galperin M.Y."/>
            <person name="Jogler C."/>
        </authorList>
    </citation>
    <scope>NUCLEOTIDE SEQUENCE [LARGE SCALE GENOMIC DNA]</scope>
    <source>
        <strain evidence="1 2">ETA_A8</strain>
    </source>
</reference>
<dbReference type="AlphaFoldDB" id="A0A517Y544"/>
<gene>
    <name evidence="1" type="ORF">ETAA8_04110</name>
</gene>
<dbReference type="EMBL" id="CP036274">
    <property type="protein sequence ID" value="QDU25345.1"/>
    <property type="molecule type" value="Genomic_DNA"/>
</dbReference>